<name>A0A2N3II50_9BACT</name>
<dbReference type="Pfam" id="PF00300">
    <property type="entry name" value="His_Phos_1"/>
    <property type="match status" value="1"/>
</dbReference>
<dbReference type="Gene3D" id="3.40.50.1240">
    <property type="entry name" value="Phosphoglycerate mutase-like"/>
    <property type="match status" value="1"/>
</dbReference>
<dbReference type="Proteomes" id="UP000233387">
    <property type="component" value="Unassembled WGS sequence"/>
</dbReference>
<keyword evidence="2" id="KW-1185">Reference proteome</keyword>
<sequence>MKTLYIARHAEAESGYKDFERALSPNGYKQAMNVGKQLLERNVRIQQIWASPAVRTLTTAQIFAEQIRFDSDLIQTKEELYNASLRIWLKLIQSFSDNNKEILIVGHNPHISYLVEFLTGDVFEGLGTSHVAVVYSSKSWKEWNEKAVSLESIIKPIDENFEKISI</sequence>
<proteinExistence type="predicted"/>
<dbReference type="SUPFAM" id="SSF53254">
    <property type="entry name" value="Phosphoglycerate mutase-like"/>
    <property type="match status" value="1"/>
</dbReference>
<dbReference type="InterPro" id="IPR013078">
    <property type="entry name" value="His_Pase_superF_clade-1"/>
</dbReference>
<protein>
    <submittedName>
        <fullName evidence="1">Phosphohistidine phosphatase SixA</fullName>
    </submittedName>
</protein>
<dbReference type="AlphaFoldDB" id="A0A2N3II50"/>
<dbReference type="GO" id="GO:0005737">
    <property type="term" value="C:cytoplasm"/>
    <property type="evidence" value="ECO:0007669"/>
    <property type="project" value="TreeGrafter"/>
</dbReference>
<dbReference type="OrthoDB" id="9810154at2"/>
<dbReference type="RefSeq" id="WP_101358298.1">
    <property type="nucleotide sequence ID" value="NZ_NKXO01000013.1"/>
</dbReference>
<dbReference type="PANTHER" id="PTHR48100">
    <property type="entry name" value="BROAD-SPECIFICITY PHOSPHATASE YOR283W-RELATED"/>
    <property type="match status" value="1"/>
</dbReference>
<dbReference type="CDD" id="cd07040">
    <property type="entry name" value="HP"/>
    <property type="match status" value="1"/>
</dbReference>
<gene>
    <name evidence="1" type="ORF">Rain11_1031</name>
</gene>
<accession>A0A2N3II50</accession>
<dbReference type="EMBL" id="NKXO01000013">
    <property type="protein sequence ID" value="PKQ69966.1"/>
    <property type="molecule type" value="Genomic_DNA"/>
</dbReference>
<dbReference type="PANTHER" id="PTHR48100:SF1">
    <property type="entry name" value="HISTIDINE PHOSPHATASE FAMILY PROTEIN-RELATED"/>
    <property type="match status" value="1"/>
</dbReference>
<evidence type="ECO:0000313" key="1">
    <source>
        <dbReference type="EMBL" id="PKQ69966.1"/>
    </source>
</evidence>
<dbReference type="InterPro" id="IPR050275">
    <property type="entry name" value="PGM_Phosphatase"/>
</dbReference>
<dbReference type="InterPro" id="IPR029033">
    <property type="entry name" value="His_PPase_superfam"/>
</dbReference>
<dbReference type="GO" id="GO:0016791">
    <property type="term" value="F:phosphatase activity"/>
    <property type="evidence" value="ECO:0007669"/>
    <property type="project" value="TreeGrafter"/>
</dbReference>
<evidence type="ECO:0000313" key="2">
    <source>
        <dbReference type="Proteomes" id="UP000233387"/>
    </source>
</evidence>
<organism evidence="1 2">
    <name type="scientific">Raineya orbicola</name>
    <dbReference type="NCBI Taxonomy" id="2016530"/>
    <lineage>
        <taxon>Bacteria</taxon>
        <taxon>Pseudomonadati</taxon>
        <taxon>Bacteroidota</taxon>
        <taxon>Cytophagia</taxon>
        <taxon>Cytophagales</taxon>
        <taxon>Raineyaceae</taxon>
        <taxon>Raineya</taxon>
    </lineage>
</organism>
<comment type="caution">
    <text evidence="1">The sequence shown here is derived from an EMBL/GenBank/DDBJ whole genome shotgun (WGS) entry which is preliminary data.</text>
</comment>
<reference evidence="1 2" key="1">
    <citation type="submission" date="2017-06" db="EMBL/GenBank/DDBJ databases">
        <title>Raineya orbicola gen. nov., sp. nov. a slightly thermophilic bacterium of the phylum Bacteroidetes and the description of Raineyaceae fam. nov.</title>
        <authorList>
            <person name="Albuquerque L."/>
            <person name="Polonia A.R.M."/>
            <person name="Barroso C."/>
            <person name="Froufe H.J.C."/>
            <person name="Lage O."/>
            <person name="Lobo-Da-Cunha A."/>
            <person name="Egas C."/>
            <person name="Da Costa M.S."/>
        </authorList>
    </citation>
    <scope>NUCLEOTIDE SEQUENCE [LARGE SCALE GENOMIC DNA]</scope>
    <source>
        <strain evidence="1 2">SPSPC-11</strain>
    </source>
</reference>